<name>A0ABD3NLU4_9STRA</name>
<dbReference type="SMART" id="SM00848">
    <property type="entry name" value="Inhibitor_I29"/>
    <property type="match status" value="1"/>
</dbReference>
<dbReference type="CDD" id="cd02248">
    <property type="entry name" value="Peptidase_C1A"/>
    <property type="match status" value="1"/>
</dbReference>
<dbReference type="InterPro" id="IPR013201">
    <property type="entry name" value="Prot_inhib_I29"/>
</dbReference>
<accession>A0ABD3NLU4</accession>
<evidence type="ECO:0000256" key="5">
    <source>
        <dbReference type="SAM" id="SignalP"/>
    </source>
</evidence>
<reference evidence="8 9" key="1">
    <citation type="journal article" date="2020" name="G3 (Bethesda)">
        <title>Improved Reference Genome for Cyclotella cryptica CCMP332, a Model for Cell Wall Morphogenesis, Salinity Adaptation, and Lipid Production in Diatoms (Bacillariophyta).</title>
        <authorList>
            <person name="Roberts W.R."/>
            <person name="Downey K.M."/>
            <person name="Ruck E.C."/>
            <person name="Traller J.C."/>
            <person name="Alverson A.J."/>
        </authorList>
    </citation>
    <scope>NUCLEOTIDE SEQUENCE [LARGE SCALE GENOMIC DNA]</scope>
    <source>
        <strain evidence="8 9">CCMP332</strain>
    </source>
</reference>
<feature type="region of interest" description="Disordered" evidence="4">
    <location>
        <begin position="496"/>
        <end position="515"/>
    </location>
</feature>
<evidence type="ECO:0008006" key="10">
    <source>
        <dbReference type="Google" id="ProtNLM"/>
    </source>
</evidence>
<comment type="similarity">
    <text evidence="1">Belongs to the peptidase C1 family.</text>
</comment>
<gene>
    <name evidence="8" type="ORF">HJC23_011921</name>
</gene>
<dbReference type="InterPro" id="IPR025660">
    <property type="entry name" value="Pept_his_AS"/>
</dbReference>
<keyword evidence="3" id="KW-1015">Disulfide bond</keyword>
<dbReference type="PROSITE" id="PS00639">
    <property type="entry name" value="THIOL_PROTEASE_HIS"/>
    <property type="match status" value="1"/>
</dbReference>
<comment type="caution">
    <text evidence="8">The sequence shown here is derived from an EMBL/GenBank/DDBJ whole genome shotgun (WGS) entry which is preliminary data.</text>
</comment>
<feature type="signal peptide" evidence="5">
    <location>
        <begin position="1"/>
        <end position="27"/>
    </location>
</feature>
<feature type="domain" description="Peptidase C1A papain C-terminal" evidence="6">
    <location>
        <begin position="447"/>
        <end position="694"/>
    </location>
</feature>
<dbReference type="PANTHER" id="PTHR12411">
    <property type="entry name" value="CYSTEINE PROTEASE FAMILY C1-RELATED"/>
    <property type="match status" value="1"/>
</dbReference>
<keyword evidence="2" id="KW-0865">Zymogen</keyword>
<evidence type="ECO:0000256" key="2">
    <source>
        <dbReference type="ARBA" id="ARBA00023145"/>
    </source>
</evidence>
<keyword evidence="9" id="KW-1185">Reference proteome</keyword>
<feature type="chain" id="PRO_5044858340" description="Peptidase C1A papain C-terminal domain-containing protein" evidence="5">
    <location>
        <begin position="28"/>
        <end position="705"/>
    </location>
</feature>
<evidence type="ECO:0000259" key="6">
    <source>
        <dbReference type="SMART" id="SM00645"/>
    </source>
</evidence>
<protein>
    <recommendedName>
        <fullName evidence="10">Peptidase C1A papain C-terminal domain-containing protein</fullName>
    </recommendedName>
</protein>
<sequence length="705" mass="78411">MFPPTPLLLLLLLRTIVVVPLLSCTAAQNQQPLPAWHRFATNVNYRLTALIDVNGGAPNSHPQPPPNNVLDDHAQTTPGYTIPIDVLTLYDADAETYYQRVSYYSDTTVEYNMDGRGYNVVPKPYGHELGGEGTNVCLYQGGNETRKQPFLNFFPTVEQMENYTVGGLITTEAGIPYRVATLNAPHGTHDAISSGSSQEPHDYETGMPPIDWFELLYQESLSSGAIDGGSSKDARPLKWTMLARNQIINAHTEHWVLRYLNYEAIDSEEETKLWNEWLQLNFNRDCSEDNSVTLSENHSLKTNRLGMFLSSSFGQGPPRKKTSNPSPFDTFLMLHNKQYSTEYEYDYRKSIHDCNMDKIQQWNQVHAGRTSFAHNEFMDLELDEVMKFRGGHIPNPHLNQARKAAGIQKSKSRSSNLRRLSADDEEAIENYNFNVYQVPVDFDPSTLPTEFDWRTHMPGSVSPIKDQGVCGSLSVAVLHAFKTHFRDLTHSVHSATTNAAAGPSPSSPLSNPTGQSSVAAVTVLKRFGGMVPTHNVYGSYLSIDGQCYVDILAGLGMVHGHSNVRSLTQPESSPSTSTVRLVDWMILPERDEVAIKHALIHRGPLSVAFNVVDESLYYANGVLDVQSCTANDEDHLDHAVNLIGWGVDTLEDGTEAQHWILRNSWSTVWGDGGYFRVRMGERDCGVSTSAGFPVVEQVGRETAVA</sequence>
<proteinExistence type="inferred from homology"/>
<dbReference type="PROSITE" id="PS00640">
    <property type="entry name" value="THIOL_PROTEASE_ASN"/>
    <property type="match status" value="1"/>
</dbReference>
<organism evidence="8 9">
    <name type="scientific">Cyclotella cryptica</name>
    <dbReference type="NCBI Taxonomy" id="29204"/>
    <lineage>
        <taxon>Eukaryota</taxon>
        <taxon>Sar</taxon>
        <taxon>Stramenopiles</taxon>
        <taxon>Ochrophyta</taxon>
        <taxon>Bacillariophyta</taxon>
        <taxon>Coscinodiscophyceae</taxon>
        <taxon>Thalassiosirophycidae</taxon>
        <taxon>Stephanodiscales</taxon>
        <taxon>Stephanodiscaceae</taxon>
        <taxon>Cyclotella</taxon>
    </lineage>
</organism>
<dbReference type="InterPro" id="IPR038765">
    <property type="entry name" value="Papain-like_cys_pep_sf"/>
</dbReference>
<dbReference type="AlphaFoldDB" id="A0ABD3NLU4"/>
<dbReference type="InterPro" id="IPR025661">
    <property type="entry name" value="Pept_asp_AS"/>
</dbReference>
<evidence type="ECO:0000256" key="1">
    <source>
        <dbReference type="ARBA" id="ARBA00008455"/>
    </source>
</evidence>
<evidence type="ECO:0000259" key="7">
    <source>
        <dbReference type="SMART" id="SM00848"/>
    </source>
</evidence>
<dbReference type="Pfam" id="PF00112">
    <property type="entry name" value="Peptidase_C1"/>
    <property type="match status" value="1"/>
</dbReference>
<feature type="compositionally biased region" description="Low complexity" evidence="4">
    <location>
        <begin position="496"/>
        <end position="514"/>
    </location>
</feature>
<dbReference type="InterPro" id="IPR039417">
    <property type="entry name" value="Peptidase_C1A_papain-like"/>
</dbReference>
<dbReference type="SMART" id="SM00645">
    <property type="entry name" value="Pept_C1"/>
    <property type="match status" value="1"/>
</dbReference>
<dbReference type="Pfam" id="PF08246">
    <property type="entry name" value="Inhibitor_I29"/>
    <property type="match status" value="1"/>
</dbReference>
<feature type="domain" description="Cathepsin propeptide inhibitor" evidence="7">
    <location>
        <begin position="328"/>
        <end position="385"/>
    </location>
</feature>
<evidence type="ECO:0000256" key="4">
    <source>
        <dbReference type="SAM" id="MobiDB-lite"/>
    </source>
</evidence>
<evidence type="ECO:0000256" key="3">
    <source>
        <dbReference type="ARBA" id="ARBA00023157"/>
    </source>
</evidence>
<keyword evidence="5" id="KW-0732">Signal</keyword>
<dbReference type="SUPFAM" id="SSF54001">
    <property type="entry name" value="Cysteine proteinases"/>
    <property type="match status" value="1"/>
</dbReference>
<dbReference type="Proteomes" id="UP001516023">
    <property type="component" value="Unassembled WGS sequence"/>
</dbReference>
<dbReference type="Gene3D" id="3.90.70.10">
    <property type="entry name" value="Cysteine proteinases"/>
    <property type="match status" value="1"/>
</dbReference>
<dbReference type="InterPro" id="IPR000668">
    <property type="entry name" value="Peptidase_C1A_C"/>
</dbReference>
<evidence type="ECO:0000313" key="9">
    <source>
        <dbReference type="Proteomes" id="UP001516023"/>
    </source>
</evidence>
<dbReference type="InterPro" id="IPR013128">
    <property type="entry name" value="Peptidase_C1A"/>
</dbReference>
<dbReference type="EMBL" id="JABMIG020000473">
    <property type="protein sequence ID" value="KAL3776792.1"/>
    <property type="molecule type" value="Genomic_DNA"/>
</dbReference>
<evidence type="ECO:0000313" key="8">
    <source>
        <dbReference type="EMBL" id="KAL3776792.1"/>
    </source>
</evidence>